<evidence type="ECO:0000256" key="1">
    <source>
        <dbReference type="ARBA" id="ARBA00022723"/>
    </source>
</evidence>
<comment type="caution">
    <text evidence="6">The sequence shown here is derived from an EMBL/GenBank/DDBJ whole genome shotgun (WGS) entry which is preliminary data.</text>
</comment>
<reference evidence="6" key="1">
    <citation type="submission" date="2020-11" db="EMBL/GenBank/DDBJ databases">
        <authorList>
            <consortium name="DOE Joint Genome Institute"/>
            <person name="Ahrendt S."/>
            <person name="Riley R."/>
            <person name="Andreopoulos W."/>
            <person name="Labutti K."/>
            <person name="Pangilinan J."/>
            <person name="Ruiz-Duenas F.J."/>
            <person name="Barrasa J.M."/>
            <person name="Sanchez-Garcia M."/>
            <person name="Camarero S."/>
            <person name="Miyauchi S."/>
            <person name="Serrano A."/>
            <person name="Linde D."/>
            <person name="Babiker R."/>
            <person name="Drula E."/>
            <person name="Ayuso-Fernandez I."/>
            <person name="Pacheco R."/>
            <person name="Padilla G."/>
            <person name="Ferreira P."/>
            <person name="Barriuso J."/>
            <person name="Kellner H."/>
            <person name="Castanera R."/>
            <person name="Alfaro M."/>
            <person name="Ramirez L."/>
            <person name="Pisabarro A.G."/>
            <person name="Kuo A."/>
            <person name="Tritt A."/>
            <person name="Lipzen A."/>
            <person name="He G."/>
            <person name="Yan M."/>
            <person name="Ng V."/>
            <person name="Cullen D."/>
            <person name="Martin F."/>
            <person name="Rosso M.-N."/>
            <person name="Henrissat B."/>
            <person name="Hibbett D."/>
            <person name="Martinez A.T."/>
            <person name="Grigoriev I.V."/>
        </authorList>
    </citation>
    <scope>NUCLEOTIDE SEQUENCE</scope>
    <source>
        <strain evidence="6">CBS 247.69</strain>
    </source>
</reference>
<evidence type="ECO:0000313" key="7">
    <source>
        <dbReference type="Proteomes" id="UP000807353"/>
    </source>
</evidence>
<evidence type="ECO:0000256" key="3">
    <source>
        <dbReference type="ARBA" id="ARBA00022833"/>
    </source>
</evidence>
<protein>
    <recommendedName>
        <fullName evidence="5">MYND-type domain-containing protein</fullName>
    </recommendedName>
</protein>
<organism evidence="6 7">
    <name type="scientific">Collybia nuda</name>
    <dbReference type="NCBI Taxonomy" id="64659"/>
    <lineage>
        <taxon>Eukaryota</taxon>
        <taxon>Fungi</taxon>
        <taxon>Dikarya</taxon>
        <taxon>Basidiomycota</taxon>
        <taxon>Agaricomycotina</taxon>
        <taxon>Agaricomycetes</taxon>
        <taxon>Agaricomycetidae</taxon>
        <taxon>Agaricales</taxon>
        <taxon>Tricholomatineae</taxon>
        <taxon>Clitocybaceae</taxon>
        <taxon>Collybia</taxon>
    </lineage>
</organism>
<dbReference type="Pfam" id="PF01753">
    <property type="entry name" value="zf-MYND"/>
    <property type="match status" value="1"/>
</dbReference>
<sequence>MSGKRCSHELYCLMMSSSKKSRHNAQRPMYITNGRAATIRKPDNKTKESKTSTIYVCCSIPCQRTEKLRNCSRCKTASYCSTACQKEDWPKHKDQCLLQQRLRESIDVTGETTLSRSLRHFTARFEPSFITAISGLLNFRRSPENVESLALLLVVVPHATKKTGRFVLKELMIYPITEFVDLIKSIDPRSREIFELHKTMREEFQRENDGQYDYATMAVMAKNEGPGRIPGDMPLIFRFKPIAISWPIINESPIFANPAVDWSAILKMQIERDMPCT</sequence>
<dbReference type="SUPFAM" id="SSF144232">
    <property type="entry name" value="HIT/MYND zinc finger-like"/>
    <property type="match status" value="1"/>
</dbReference>
<gene>
    <name evidence="6" type="ORF">BDZ94DRAFT_272713</name>
</gene>
<evidence type="ECO:0000259" key="5">
    <source>
        <dbReference type="PROSITE" id="PS50865"/>
    </source>
</evidence>
<keyword evidence="1" id="KW-0479">Metal-binding</keyword>
<dbReference type="Gene3D" id="1.10.220.160">
    <property type="match status" value="1"/>
</dbReference>
<keyword evidence="2 4" id="KW-0863">Zinc-finger</keyword>
<dbReference type="InterPro" id="IPR002893">
    <property type="entry name" value="Znf_MYND"/>
</dbReference>
<proteinExistence type="predicted"/>
<evidence type="ECO:0000256" key="4">
    <source>
        <dbReference type="PROSITE-ProRule" id="PRU00134"/>
    </source>
</evidence>
<dbReference type="EMBL" id="MU150244">
    <property type="protein sequence ID" value="KAF9465876.1"/>
    <property type="molecule type" value="Genomic_DNA"/>
</dbReference>
<dbReference type="OrthoDB" id="432970at2759"/>
<evidence type="ECO:0000256" key="2">
    <source>
        <dbReference type="ARBA" id="ARBA00022771"/>
    </source>
</evidence>
<name>A0A9P6CH00_9AGAR</name>
<dbReference type="Proteomes" id="UP000807353">
    <property type="component" value="Unassembled WGS sequence"/>
</dbReference>
<accession>A0A9P6CH00</accession>
<keyword evidence="7" id="KW-1185">Reference proteome</keyword>
<dbReference type="GO" id="GO:0008270">
    <property type="term" value="F:zinc ion binding"/>
    <property type="evidence" value="ECO:0007669"/>
    <property type="project" value="UniProtKB-KW"/>
</dbReference>
<evidence type="ECO:0000313" key="6">
    <source>
        <dbReference type="EMBL" id="KAF9465876.1"/>
    </source>
</evidence>
<dbReference type="Gene3D" id="6.10.140.2220">
    <property type="match status" value="1"/>
</dbReference>
<dbReference type="PROSITE" id="PS50865">
    <property type="entry name" value="ZF_MYND_2"/>
    <property type="match status" value="1"/>
</dbReference>
<keyword evidence="3" id="KW-0862">Zinc</keyword>
<dbReference type="AlphaFoldDB" id="A0A9P6CH00"/>
<feature type="domain" description="MYND-type" evidence="5">
    <location>
        <begin position="59"/>
        <end position="96"/>
    </location>
</feature>